<dbReference type="NCBIfam" id="TIGR03169">
    <property type="entry name" value="Nterm_to_SelD"/>
    <property type="match status" value="1"/>
</dbReference>
<dbReference type="Gene3D" id="3.50.50.100">
    <property type="match status" value="1"/>
</dbReference>
<organism evidence="6 7">
    <name type="scientific">Thauera phenolivorans</name>
    <dbReference type="NCBI Taxonomy" id="1792543"/>
    <lineage>
        <taxon>Bacteria</taxon>
        <taxon>Pseudomonadati</taxon>
        <taxon>Pseudomonadota</taxon>
        <taxon>Betaproteobacteria</taxon>
        <taxon>Rhodocyclales</taxon>
        <taxon>Zoogloeaceae</taxon>
        <taxon>Thauera</taxon>
    </lineage>
</organism>
<keyword evidence="3" id="KW-0274">FAD</keyword>
<dbReference type="Proteomes" id="UP000536534">
    <property type="component" value="Unassembled WGS sequence"/>
</dbReference>
<evidence type="ECO:0000259" key="5">
    <source>
        <dbReference type="Pfam" id="PF07992"/>
    </source>
</evidence>
<gene>
    <name evidence="6" type="ORF">GX576_10425</name>
</gene>
<dbReference type="InterPro" id="IPR051169">
    <property type="entry name" value="NADH-Q_oxidoreductase"/>
</dbReference>
<dbReference type="PANTHER" id="PTHR42913">
    <property type="entry name" value="APOPTOSIS-INDUCING FACTOR 1"/>
    <property type="match status" value="1"/>
</dbReference>
<protein>
    <submittedName>
        <fullName evidence="6">FAD-dependent oxidoreductase</fullName>
    </submittedName>
</protein>
<comment type="caution">
    <text evidence="6">The sequence shown here is derived from an EMBL/GenBank/DDBJ whole genome shotgun (WGS) entry which is preliminary data.</text>
</comment>
<evidence type="ECO:0000256" key="4">
    <source>
        <dbReference type="ARBA" id="ARBA00023002"/>
    </source>
</evidence>
<dbReference type="GO" id="GO:0003955">
    <property type="term" value="F:NAD(P)H dehydrogenase (quinone) activity"/>
    <property type="evidence" value="ECO:0007669"/>
    <property type="project" value="TreeGrafter"/>
</dbReference>
<keyword evidence="2" id="KW-0285">Flavoprotein</keyword>
<dbReference type="AlphaFoldDB" id="A0A7X7LXN8"/>
<dbReference type="EMBL" id="JAAYYV010000272">
    <property type="protein sequence ID" value="NLF54786.1"/>
    <property type="molecule type" value="Genomic_DNA"/>
</dbReference>
<keyword evidence="4" id="KW-0560">Oxidoreductase</keyword>
<dbReference type="GO" id="GO:0019646">
    <property type="term" value="P:aerobic electron transport chain"/>
    <property type="evidence" value="ECO:0007669"/>
    <property type="project" value="TreeGrafter"/>
</dbReference>
<proteinExistence type="predicted"/>
<dbReference type="InterPro" id="IPR017584">
    <property type="entry name" value="Pyridine_nucleo_diS_OxRdtase_N"/>
</dbReference>
<evidence type="ECO:0000313" key="6">
    <source>
        <dbReference type="EMBL" id="NLF54786.1"/>
    </source>
</evidence>
<dbReference type="Pfam" id="PF07992">
    <property type="entry name" value="Pyr_redox_2"/>
    <property type="match status" value="1"/>
</dbReference>
<sequence length="371" mass="39196">MKRLVLAGAGHAHLHVLRALGEGRWRGVEVVLISPHPRQIYSGMVPGWIAGHYRIEECVAPIPPLARAAGVRYVQGAVVGMDADQRRVRLADGRVVAYDLLSLDTGAGLALEAALATHPGVLPVRPLESFVARWRDAHAALVRDPGSRVAVVGGGAAGVELALAVAYRLRVETGSEAPRVVLASGDTLLPGHAPGVVRRVRTALAQQGVELVEARVRAGRDGLETLAGGPVRAQWIVAATGVRPPTWLAGAGLALAPDGFVAVGPGQRSASHPQVFAAGDVATRVDAPRPKSGVHAVRAGPVLTANLQRALAGRDPLPYRPQRRSLYLLATGPKEAIVSWGGLAASGALAWRWKDWIDRRFMRQYQKPAGD</sequence>
<dbReference type="InterPro" id="IPR023753">
    <property type="entry name" value="FAD/NAD-binding_dom"/>
</dbReference>
<dbReference type="SUPFAM" id="SSF51905">
    <property type="entry name" value="FAD/NAD(P)-binding domain"/>
    <property type="match status" value="2"/>
</dbReference>
<comment type="cofactor">
    <cofactor evidence="1">
        <name>FAD</name>
        <dbReference type="ChEBI" id="CHEBI:57692"/>
    </cofactor>
</comment>
<evidence type="ECO:0000256" key="3">
    <source>
        <dbReference type="ARBA" id="ARBA00022827"/>
    </source>
</evidence>
<reference evidence="6 7" key="1">
    <citation type="journal article" date="2020" name="Biotechnol. Biofuels">
        <title>New insights from the biogas microbiome by comprehensive genome-resolved metagenomics of nearly 1600 species originating from multiple anaerobic digesters.</title>
        <authorList>
            <person name="Campanaro S."/>
            <person name="Treu L."/>
            <person name="Rodriguez-R L.M."/>
            <person name="Kovalovszki A."/>
            <person name="Ziels R.M."/>
            <person name="Maus I."/>
            <person name="Zhu X."/>
            <person name="Kougias P.G."/>
            <person name="Basile A."/>
            <person name="Luo G."/>
            <person name="Schluter A."/>
            <person name="Konstantinidis K.T."/>
            <person name="Angelidaki I."/>
        </authorList>
    </citation>
    <scope>NUCLEOTIDE SEQUENCE [LARGE SCALE GENOMIC DNA]</scope>
    <source>
        <strain evidence="6">AS06rmzACSIP_256</strain>
    </source>
</reference>
<name>A0A7X7LXN8_9RHOO</name>
<accession>A0A7X7LXN8</accession>
<evidence type="ECO:0000256" key="2">
    <source>
        <dbReference type="ARBA" id="ARBA00022630"/>
    </source>
</evidence>
<evidence type="ECO:0000313" key="7">
    <source>
        <dbReference type="Proteomes" id="UP000536534"/>
    </source>
</evidence>
<dbReference type="InterPro" id="IPR036188">
    <property type="entry name" value="FAD/NAD-bd_sf"/>
</dbReference>
<dbReference type="PANTHER" id="PTHR42913:SF9">
    <property type="entry name" value="SLR1591 PROTEIN"/>
    <property type="match status" value="1"/>
</dbReference>
<feature type="domain" description="FAD/NAD(P)-binding" evidence="5">
    <location>
        <begin position="3"/>
        <end position="300"/>
    </location>
</feature>
<evidence type="ECO:0000256" key="1">
    <source>
        <dbReference type="ARBA" id="ARBA00001974"/>
    </source>
</evidence>